<evidence type="ECO:0000313" key="2">
    <source>
        <dbReference type="Proteomes" id="UP001596105"/>
    </source>
</evidence>
<gene>
    <name evidence="1" type="ORF">ACFPPD_09780</name>
</gene>
<dbReference type="EMBL" id="JBHSMH010000023">
    <property type="protein sequence ID" value="MFC5469012.1"/>
    <property type="molecule type" value="Genomic_DNA"/>
</dbReference>
<dbReference type="RefSeq" id="WP_378082047.1">
    <property type="nucleotide sequence ID" value="NZ_JBHSMH010000023.1"/>
</dbReference>
<dbReference type="InterPro" id="IPR025916">
    <property type="entry name" value="YdjO"/>
</dbReference>
<dbReference type="Proteomes" id="UP001596105">
    <property type="component" value="Unassembled WGS sequence"/>
</dbReference>
<organism evidence="1 2">
    <name type="scientific">Cohnella suwonensis</name>
    <dbReference type="NCBI Taxonomy" id="696072"/>
    <lineage>
        <taxon>Bacteria</taxon>
        <taxon>Bacillati</taxon>
        <taxon>Bacillota</taxon>
        <taxon>Bacilli</taxon>
        <taxon>Bacillales</taxon>
        <taxon>Paenibacillaceae</taxon>
        <taxon>Cohnella</taxon>
    </lineage>
</organism>
<proteinExistence type="predicted"/>
<comment type="caution">
    <text evidence="1">The sequence shown here is derived from an EMBL/GenBank/DDBJ whole genome shotgun (WGS) entry which is preliminary data.</text>
</comment>
<reference evidence="2" key="1">
    <citation type="journal article" date="2019" name="Int. J. Syst. Evol. Microbiol.">
        <title>The Global Catalogue of Microorganisms (GCM) 10K type strain sequencing project: providing services to taxonomists for standard genome sequencing and annotation.</title>
        <authorList>
            <consortium name="The Broad Institute Genomics Platform"/>
            <consortium name="The Broad Institute Genome Sequencing Center for Infectious Disease"/>
            <person name="Wu L."/>
            <person name="Ma J."/>
        </authorList>
    </citation>
    <scope>NUCLEOTIDE SEQUENCE [LARGE SCALE GENOMIC DNA]</scope>
    <source>
        <strain evidence="2">CCUG 57113</strain>
    </source>
</reference>
<name>A0ABW0LVZ2_9BACL</name>
<protein>
    <submittedName>
        <fullName evidence="1">Cold-shock protein</fullName>
    </submittedName>
</protein>
<evidence type="ECO:0000313" key="1">
    <source>
        <dbReference type="EMBL" id="MFC5469012.1"/>
    </source>
</evidence>
<sequence length="74" mass="8433">MFLYSSRKKTAEELPEELTAIWSCSDENCKGWMRDNFALSSTHQCPLCQSEMVKSERMLVALANTSPIHHKVGE</sequence>
<keyword evidence="2" id="KW-1185">Reference proteome</keyword>
<accession>A0ABW0LVZ2</accession>
<dbReference type="Pfam" id="PF14169">
    <property type="entry name" value="YdjO"/>
    <property type="match status" value="1"/>
</dbReference>